<evidence type="ECO:0000313" key="3">
    <source>
        <dbReference type="EMBL" id="KAH7362649.1"/>
    </source>
</evidence>
<dbReference type="PANTHER" id="PTHR10655:SF67">
    <property type="entry name" value="PHOSPHOLIPASE_CARBOXYLESTERASE SUPERFAMILY (AFU_ORTHOLOGUE AFUA_5G09340)"/>
    <property type="match status" value="1"/>
</dbReference>
<dbReference type="EMBL" id="JAGPXD010000003">
    <property type="protein sequence ID" value="KAH7362649.1"/>
    <property type="molecule type" value="Genomic_DNA"/>
</dbReference>
<dbReference type="OrthoDB" id="437457at2759"/>
<evidence type="ECO:0000256" key="1">
    <source>
        <dbReference type="ARBA" id="ARBA00006499"/>
    </source>
</evidence>
<name>A0A8K0TIC0_9PEZI</name>
<dbReference type="GO" id="GO:0052689">
    <property type="term" value="F:carboxylic ester hydrolase activity"/>
    <property type="evidence" value="ECO:0007669"/>
    <property type="project" value="TreeGrafter"/>
</dbReference>
<dbReference type="Gene3D" id="3.40.50.1820">
    <property type="entry name" value="alpha/beta hydrolase"/>
    <property type="match status" value="1"/>
</dbReference>
<reference evidence="3" key="1">
    <citation type="journal article" date="2021" name="Nat. Commun.">
        <title>Genetic determinants of endophytism in the Arabidopsis root mycobiome.</title>
        <authorList>
            <person name="Mesny F."/>
            <person name="Miyauchi S."/>
            <person name="Thiergart T."/>
            <person name="Pickel B."/>
            <person name="Atanasova L."/>
            <person name="Karlsson M."/>
            <person name="Huettel B."/>
            <person name="Barry K.W."/>
            <person name="Haridas S."/>
            <person name="Chen C."/>
            <person name="Bauer D."/>
            <person name="Andreopoulos W."/>
            <person name="Pangilinan J."/>
            <person name="LaButti K."/>
            <person name="Riley R."/>
            <person name="Lipzen A."/>
            <person name="Clum A."/>
            <person name="Drula E."/>
            <person name="Henrissat B."/>
            <person name="Kohler A."/>
            <person name="Grigoriev I.V."/>
            <person name="Martin F.M."/>
            <person name="Hacquard S."/>
        </authorList>
    </citation>
    <scope>NUCLEOTIDE SEQUENCE</scope>
    <source>
        <strain evidence="3">MPI-CAGE-AT-0016</strain>
    </source>
</reference>
<protein>
    <submittedName>
        <fullName evidence="3">Phospholipase/Carboxylesterase superfamily protein</fullName>
    </submittedName>
</protein>
<accession>A0A8K0TIC0</accession>
<feature type="domain" description="Phospholipase/carboxylesterase/thioesterase" evidence="2">
    <location>
        <begin position="28"/>
        <end position="158"/>
    </location>
</feature>
<dbReference type="InterPro" id="IPR003140">
    <property type="entry name" value="PLipase/COase/thioEstase"/>
</dbReference>
<dbReference type="GO" id="GO:0005737">
    <property type="term" value="C:cytoplasm"/>
    <property type="evidence" value="ECO:0007669"/>
    <property type="project" value="TreeGrafter"/>
</dbReference>
<dbReference type="AlphaFoldDB" id="A0A8K0TIC0"/>
<comment type="caution">
    <text evidence="3">The sequence shown here is derived from an EMBL/GenBank/DDBJ whole genome shotgun (WGS) entry which is preliminary data.</text>
</comment>
<comment type="similarity">
    <text evidence="1">Belongs to the AB hydrolase superfamily. AB hydrolase 2 family.</text>
</comment>
<evidence type="ECO:0000259" key="2">
    <source>
        <dbReference type="Pfam" id="PF02230"/>
    </source>
</evidence>
<dbReference type="InterPro" id="IPR029058">
    <property type="entry name" value="AB_hydrolase_fold"/>
</dbReference>
<proteinExistence type="inferred from homology"/>
<evidence type="ECO:0000313" key="4">
    <source>
        <dbReference type="Proteomes" id="UP000813385"/>
    </source>
</evidence>
<organism evidence="3 4">
    <name type="scientific">Plectosphaerella cucumerina</name>
    <dbReference type="NCBI Taxonomy" id="40658"/>
    <lineage>
        <taxon>Eukaryota</taxon>
        <taxon>Fungi</taxon>
        <taxon>Dikarya</taxon>
        <taxon>Ascomycota</taxon>
        <taxon>Pezizomycotina</taxon>
        <taxon>Sordariomycetes</taxon>
        <taxon>Hypocreomycetidae</taxon>
        <taxon>Glomerellales</taxon>
        <taxon>Plectosphaerellaceae</taxon>
        <taxon>Plectosphaerella</taxon>
    </lineage>
</organism>
<keyword evidence="4" id="KW-1185">Reference proteome</keyword>
<dbReference type="Proteomes" id="UP000813385">
    <property type="component" value="Unassembled WGS sequence"/>
</dbReference>
<dbReference type="InterPro" id="IPR050565">
    <property type="entry name" value="LYPA1-2/EST-like"/>
</dbReference>
<sequence length="261" mass="28292">MPPRVPTEADFAPLRPSLTFTLTWPKPAELTTSVLIILHGLGDSEAPLTQFAAAMNLPGVLCITVRGVSPLPSALLGFDAEDAPPGAAHFHWGDDLKIDPSSEELDPDPGFNAARTAILDRLVRDTLVGRCGWSTKDVMLFGFGQGGSLALGLASSMRLGKKVEEVTSDDATATEAETFKGVVSIGGPLPRSMVPSLSARRKAETKVLAVQMEDDDAEFVKEEFEDVRVVKWKRKDVAMPQNRDEMLPIMQFFASRLNSGW</sequence>
<dbReference type="Pfam" id="PF02230">
    <property type="entry name" value="Abhydrolase_2"/>
    <property type="match status" value="1"/>
</dbReference>
<dbReference type="SUPFAM" id="SSF53474">
    <property type="entry name" value="alpha/beta-Hydrolases"/>
    <property type="match status" value="1"/>
</dbReference>
<gene>
    <name evidence="3" type="ORF">B0T11DRAFT_86388</name>
</gene>
<dbReference type="PANTHER" id="PTHR10655">
    <property type="entry name" value="LYSOPHOSPHOLIPASE-RELATED"/>
    <property type="match status" value="1"/>
</dbReference>
<dbReference type="GO" id="GO:0008474">
    <property type="term" value="F:palmitoyl-(protein) hydrolase activity"/>
    <property type="evidence" value="ECO:0007669"/>
    <property type="project" value="TreeGrafter"/>
</dbReference>